<feature type="coiled-coil region" evidence="1">
    <location>
        <begin position="34"/>
        <end position="61"/>
    </location>
</feature>
<dbReference type="NCBIfam" id="NF040877">
    <property type="entry name" value="SE1832_fam"/>
    <property type="match status" value="1"/>
</dbReference>
<dbReference type="InterPro" id="IPR048062">
    <property type="entry name" value="SE1832-like"/>
</dbReference>
<evidence type="ECO:0000313" key="3">
    <source>
        <dbReference type="Proteomes" id="UP000199516"/>
    </source>
</evidence>
<dbReference type="EMBL" id="FONT01000010">
    <property type="protein sequence ID" value="SFF02477.1"/>
    <property type="molecule type" value="Genomic_DNA"/>
</dbReference>
<gene>
    <name evidence="2" type="ORF">SAMN05192532_11048</name>
</gene>
<reference evidence="2 3" key="1">
    <citation type="submission" date="2016-10" db="EMBL/GenBank/DDBJ databases">
        <authorList>
            <person name="de Groot N.N."/>
        </authorList>
    </citation>
    <scope>NUCLEOTIDE SEQUENCE [LARGE SCALE GENOMIC DNA]</scope>
    <source>
        <strain evidence="2 3">DSM 23995</strain>
    </source>
</reference>
<dbReference type="Proteomes" id="UP000199516">
    <property type="component" value="Unassembled WGS sequence"/>
</dbReference>
<name>A0A1I2FCI0_9BACI</name>
<sequence>MKRSEIEDKLRVLKMDYARIQGDVEKLESVGGDAKPALNQLEQMELEIKTLKKELRSLHQD</sequence>
<protein>
    <submittedName>
        <fullName evidence="2">Uncharacterized protein</fullName>
    </submittedName>
</protein>
<evidence type="ECO:0000256" key="1">
    <source>
        <dbReference type="SAM" id="Coils"/>
    </source>
</evidence>
<dbReference type="OrthoDB" id="2973146at2"/>
<organism evidence="2 3">
    <name type="scientific">Alteribacillus iranensis</name>
    <dbReference type="NCBI Taxonomy" id="930128"/>
    <lineage>
        <taxon>Bacteria</taxon>
        <taxon>Bacillati</taxon>
        <taxon>Bacillota</taxon>
        <taxon>Bacilli</taxon>
        <taxon>Bacillales</taxon>
        <taxon>Bacillaceae</taxon>
        <taxon>Alteribacillus</taxon>
    </lineage>
</organism>
<keyword evidence="3" id="KW-1185">Reference proteome</keyword>
<keyword evidence="1" id="KW-0175">Coiled coil</keyword>
<dbReference type="RefSeq" id="WP_091663919.1">
    <property type="nucleotide sequence ID" value="NZ_FONT01000010.1"/>
</dbReference>
<accession>A0A1I2FCI0</accession>
<evidence type="ECO:0000313" key="2">
    <source>
        <dbReference type="EMBL" id="SFF02477.1"/>
    </source>
</evidence>
<dbReference type="STRING" id="930128.SAMN05192532_11048"/>
<proteinExistence type="predicted"/>
<dbReference type="AlphaFoldDB" id="A0A1I2FCI0"/>